<dbReference type="Proteomes" id="UP000054911">
    <property type="component" value="Unassembled WGS sequence"/>
</dbReference>
<reference evidence="1" key="1">
    <citation type="submission" date="2016-01" db="EMBL/GenBank/DDBJ databases">
        <authorList>
            <person name="Peeters C."/>
        </authorList>
    </citation>
    <scope>NUCLEOTIDE SEQUENCE [LARGE SCALE GENOMIC DNA]</scope>
    <source>
        <strain evidence="1">LMG 29323</strain>
    </source>
</reference>
<evidence type="ECO:0000313" key="1">
    <source>
        <dbReference type="EMBL" id="SAK98537.1"/>
    </source>
</evidence>
<proteinExistence type="predicted"/>
<dbReference type="AlphaFoldDB" id="A0A158DXU0"/>
<organism evidence="1 2">
    <name type="scientific">Caballeronia pedi</name>
    <dbReference type="NCBI Taxonomy" id="1777141"/>
    <lineage>
        <taxon>Bacteria</taxon>
        <taxon>Pseudomonadati</taxon>
        <taxon>Pseudomonadota</taxon>
        <taxon>Betaproteobacteria</taxon>
        <taxon>Burkholderiales</taxon>
        <taxon>Burkholderiaceae</taxon>
        <taxon>Caballeronia</taxon>
    </lineage>
</organism>
<dbReference type="STRING" id="1777141.AWB80_07547"/>
<evidence type="ECO:0000313" key="2">
    <source>
        <dbReference type="Proteomes" id="UP000054911"/>
    </source>
</evidence>
<sequence>MLACGQSVDRPNKEQTELYLRLMLEEVGETLVAANPSRAAEIRTAINLLADLATLSSQTNRVELFDGLLDVIVTATGAGISAALPLAEGWKEVFRSNMAKVDPETGAVRRRDDGKVLKPEGWTPPNLAAILEQAYEHA</sequence>
<keyword evidence="2" id="KW-1185">Reference proteome</keyword>
<dbReference type="EMBL" id="FCOE02000050">
    <property type="protein sequence ID" value="SAK98537.1"/>
    <property type="molecule type" value="Genomic_DNA"/>
</dbReference>
<accession>A0A158DXU0</accession>
<protein>
    <submittedName>
        <fullName evidence="1">Phosphoribosyl-ATP pyrophosphohydrolase</fullName>
    </submittedName>
</protein>
<dbReference type="GO" id="GO:0016787">
    <property type="term" value="F:hydrolase activity"/>
    <property type="evidence" value="ECO:0007669"/>
    <property type="project" value="UniProtKB-KW"/>
</dbReference>
<name>A0A158DXU0_9BURK</name>
<dbReference type="Gene3D" id="1.10.3420.10">
    <property type="entry name" value="putative ntp pyrophosphohydrolase like domain"/>
    <property type="match status" value="1"/>
</dbReference>
<gene>
    <name evidence="1" type="ORF">AWB80_07547</name>
</gene>
<dbReference type="InterPro" id="IPR023292">
    <property type="entry name" value="NTP_PyroPHydrolase-like_dom_sf"/>
</dbReference>
<comment type="caution">
    <text evidence="1">The sequence shown here is derived from an EMBL/GenBank/DDBJ whole genome shotgun (WGS) entry which is preliminary data.</text>
</comment>